<keyword evidence="2" id="KW-1185">Reference proteome</keyword>
<protein>
    <submittedName>
        <fullName evidence="3">Uncharacterized protein</fullName>
    </submittedName>
</protein>
<reference evidence="3" key="1">
    <citation type="submission" date="2022-11" db="UniProtKB">
        <authorList>
            <consortium name="WormBaseParasite"/>
        </authorList>
    </citation>
    <scope>IDENTIFICATION</scope>
</reference>
<organism evidence="2 3">
    <name type="scientific">Plectus sambesii</name>
    <dbReference type="NCBI Taxonomy" id="2011161"/>
    <lineage>
        <taxon>Eukaryota</taxon>
        <taxon>Metazoa</taxon>
        <taxon>Ecdysozoa</taxon>
        <taxon>Nematoda</taxon>
        <taxon>Chromadorea</taxon>
        <taxon>Plectida</taxon>
        <taxon>Plectina</taxon>
        <taxon>Plectoidea</taxon>
        <taxon>Plectidae</taxon>
        <taxon>Plectus</taxon>
    </lineage>
</organism>
<evidence type="ECO:0000313" key="3">
    <source>
        <dbReference type="WBParaSite" id="PSAMB.scaffold3640size17470.g22087.t1"/>
    </source>
</evidence>
<dbReference type="Proteomes" id="UP000887566">
    <property type="component" value="Unplaced"/>
</dbReference>
<feature type="region of interest" description="Disordered" evidence="1">
    <location>
        <begin position="120"/>
        <end position="146"/>
    </location>
</feature>
<proteinExistence type="predicted"/>
<accession>A0A914WCN6</accession>
<dbReference type="AlphaFoldDB" id="A0A914WCN6"/>
<sequence>MVEGTDRDRTRNRISLRVSTDGENWRNFLKSMEKHGKEHTKKVKDSWKSYYLDWKKACREIKDLLEKKRGEAFWLIEKKINKDTGYEEAVLMGVSKKIDGISTKSTGSKRTNRFLNLDGQQQHHAVEAEREHTQPPIAEDDWDEDQ</sequence>
<feature type="compositionally biased region" description="Basic and acidic residues" evidence="1">
    <location>
        <begin position="124"/>
        <end position="133"/>
    </location>
</feature>
<dbReference type="WBParaSite" id="PSAMB.scaffold3640size17470.g22087.t1">
    <property type="protein sequence ID" value="PSAMB.scaffold3640size17470.g22087.t1"/>
    <property type="gene ID" value="PSAMB.scaffold3640size17470.g22087"/>
</dbReference>
<name>A0A914WCN6_9BILA</name>
<evidence type="ECO:0000313" key="2">
    <source>
        <dbReference type="Proteomes" id="UP000887566"/>
    </source>
</evidence>
<evidence type="ECO:0000256" key="1">
    <source>
        <dbReference type="SAM" id="MobiDB-lite"/>
    </source>
</evidence>